<dbReference type="NCBIfam" id="TIGR00370">
    <property type="entry name" value="5-oxoprolinase subunit PxpB"/>
    <property type="match status" value="1"/>
</dbReference>
<evidence type="ECO:0000313" key="6">
    <source>
        <dbReference type="Proteomes" id="UP000812672"/>
    </source>
</evidence>
<keyword evidence="6" id="KW-1185">Reference proteome</keyword>
<feature type="domain" description="Carboxyltransferase" evidence="4">
    <location>
        <begin position="4"/>
        <end position="203"/>
    </location>
</feature>
<keyword evidence="3" id="KW-0067">ATP-binding</keyword>
<dbReference type="SMART" id="SM00796">
    <property type="entry name" value="AHS1"/>
    <property type="match status" value="1"/>
</dbReference>
<dbReference type="EMBL" id="JAHLZF010000017">
    <property type="protein sequence ID" value="MBU6081520.1"/>
    <property type="molecule type" value="Genomic_DNA"/>
</dbReference>
<dbReference type="GO" id="GO:0017168">
    <property type="term" value="F:5-oxoprolinase (ATP-hydrolyzing) activity"/>
    <property type="evidence" value="ECO:0007669"/>
    <property type="project" value="UniProtKB-EC"/>
</dbReference>
<dbReference type="EC" id="3.5.2.9" evidence="5"/>
<dbReference type="Gene3D" id="2.40.100.10">
    <property type="entry name" value="Cyclophilin-like"/>
    <property type="match status" value="1"/>
</dbReference>
<gene>
    <name evidence="5" type="primary">pxpB</name>
    <name evidence="5" type="ORF">KQ486_10895</name>
</gene>
<proteinExistence type="predicted"/>
<evidence type="ECO:0000256" key="1">
    <source>
        <dbReference type="ARBA" id="ARBA00022741"/>
    </source>
</evidence>
<dbReference type="InterPro" id="IPR010016">
    <property type="entry name" value="PxpB"/>
</dbReference>
<dbReference type="Proteomes" id="UP000812672">
    <property type="component" value="Unassembled WGS sequence"/>
</dbReference>
<keyword evidence="2 5" id="KW-0378">Hydrolase</keyword>
<dbReference type="PANTHER" id="PTHR34698:SF2">
    <property type="entry name" value="5-OXOPROLINASE SUBUNIT B"/>
    <property type="match status" value="1"/>
</dbReference>
<dbReference type="Gene3D" id="3.30.1360.40">
    <property type="match status" value="1"/>
</dbReference>
<dbReference type="SUPFAM" id="SSF50891">
    <property type="entry name" value="Cyclophilin-like"/>
    <property type="match status" value="1"/>
</dbReference>
<sequence>MKSIQFKPLGDQAIIVSFGNELSKQTNQRVQDFRHLLLRQSWSFIVDVVATFTNVTVFYDPSKRTYQEVRSELKRLLEVEENYDTKKTIHNIYLPVFYNGMDLKRVSEKTGLSKDEIIQLHTNQAFPIYMVGFLPGFPYVGGFSKQLSIPRLDKPRNQVPKGSVGIINSQSGIYPVSSPGGWNIIGTTPVELIRLDRKYPFYYQAGDYITFYPIDEEAYESIRQNKLFEPKIEVIQDGD</sequence>
<reference evidence="5 6" key="1">
    <citation type="journal article" date="2011" name="Int. J. Syst. Evol. Microbiol.">
        <title>Allobacillus halotolerans gen. nov., sp. nov. isolated from shrimp paste.</title>
        <authorList>
            <person name="Sheu S.Y."/>
            <person name="Arun A.B."/>
            <person name="Jiang S.R."/>
            <person name="Young C.C."/>
            <person name="Chen W.M."/>
        </authorList>
    </citation>
    <scope>NUCLEOTIDE SEQUENCE [LARGE SCALE GENOMIC DNA]</scope>
    <source>
        <strain evidence="5 6">LMG 24826</strain>
    </source>
</reference>
<organism evidence="5 6">
    <name type="scientific">Allobacillus halotolerans</name>
    <dbReference type="NCBI Taxonomy" id="570278"/>
    <lineage>
        <taxon>Bacteria</taxon>
        <taxon>Bacillati</taxon>
        <taxon>Bacillota</taxon>
        <taxon>Bacilli</taxon>
        <taxon>Bacillales</taxon>
        <taxon>Bacillaceae</taxon>
        <taxon>Allobacillus</taxon>
    </lineage>
</organism>
<evidence type="ECO:0000259" key="4">
    <source>
        <dbReference type="SMART" id="SM00796"/>
    </source>
</evidence>
<accession>A0ABS6GRK1</accession>
<dbReference type="InterPro" id="IPR029000">
    <property type="entry name" value="Cyclophilin-like_dom_sf"/>
</dbReference>
<protein>
    <submittedName>
        <fullName evidence="5">5-oxoprolinase subunit PxpB</fullName>
        <ecNumber evidence="5">3.5.2.9</ecNumber>
    </submittedName>
</protein>
<dbReference type="InterPro" id="IPR003833">
    <property type="entry name" value="CT_C_D"/>
</dbReference>
<keyword evidence="1" id="KW-0547">Nucleotide-binding</keyword>
<evidence type="ECO:0000256" key="3">
    <source>
        <dbReference type="ARBA" id="ARBA00022840"/>
    </source>
</evidence>
<dbReference type="PANTHER" id="PTHR34698">
    <property type="entry name" value="5-OXOPROLINASE SUBUNIT B"/>
    <property type="match status" value="1"/>
</dbReference>
<name>A0ABS6GRK1_9BACI</name>
<evidence type="ECO:0000313" key="5">
    <source>
        <dbReference type="EMBL" id="MBU6081520.1"/>
    </source>
</evidence>
<dbReference type="SUPFAM" id="SSF160467">
    <property type="entry name" value="PH0987 N-terminal domain-like"/>
    <property type="match status" value="1"/>
</dbReference>
<dbReference type="RefSeq" id="WP_144160060.1">
    <property type="nucleotide sequence ID" value="NZ_CAUPKR010000007.1"/>
</dbReference>
<evidence type="ECO:0000256" key="2">
    <source>
        <dbReference type="ARBA" id="ARBA00022801"/>
    </source>
</evidence>
<dbReference type="Pfam" id="PF02682">
    <property type="entry name" value="CT_C_D"/>
    <property type="match status" value="1"/>
</dbReference>
<comment type="caution">
    <text evidence="5">The sequence shown here is derived from an EMBL/GenBank/DDBJ whole genome shotgun (WGS) entry which is preliminary data.</text>
</comment>